<feature type="chain" id="PRO_5045413271" description="Peptidyl-prolyl cis-trans isomerase" evidence="7">
    <location>
        <begin position="19"/>
        <end position="154"/>
    </location>
</feature>
<evidence type="ECO:0000256" key="3">
    <source>
        <dbReference type="ARBA" id="ARBA00023110"/>
    </source>
</evidence>
<dbReference type="PANTHER" id="PTHR43811:SF19">
    <property type="entry name" value="39 KDA FK506-BINDING NUCLEAR PROTEIN"/>
    <property type="match status" value="1"/>
</dbReference>
<evidence type="ECO:0000313" key="9">
    <source>
        <dbReference type="EMBL" id="MEK9501120.1"/>
    </source>
</evidence>
<evidence type="ECO:0000256" key="1">
    <source>
        <dbReference type="ARBA" id="ARBA00000971"/>
    </source>
</evidence>
<proteinExistence type="inferred from homology"/>
<dbReference type="EC" id="5.2.1.8" evidence="6"/>
<evidence type="ECO:0000259" key="8">
    <source>
        <dbReference type="PROSITE" id="PS50059"/>
    </source>
</evidence>
<evidence type="ECO:0000256" key="6">
    <source>
        <dbReference type="RuleBase" id="RU003915"/>
    </source>
</evidence>
<comment type="similarity">
    <text evidence="2 6">Belongs to the FKBP-type PPIase family.</text>
</comment>
<gene>
    <name evidence="9" type="ORF">WI372_09035</name>
</gene>
<dbReference type="PANTHER" id="PTHR43811">
    <property type="entry name" value="FKBP-TYPE PEPTIDYL-PROLYL CIS-TRANS ISOMERASE FKPA"/>
    <property type="match status" value="1"/>
</dbReference>
<dbReference type="GO" id="GO:0003755">
    <property type="term" value="F:peptidyl-prolyl cis-trans isomerase activity"/>
    <property type="evidence" value="ECO:0007669"/>
    <property type="project" value="UniProtKB-EC"/>
</dbReference>
<evidence type="ECO:0000313" key="10">
    <source>
        <dbReference type="Proteomes" id="UP001484239"/>
    </source>
</evidence>
<protein>
    <recommendedName>
        <fullName evidence="6">Peptidyl-prolyl cis-trans isomerase</fullName>
        <ecNumber evidence="6">5.2.1.8</ecNumber>
    </recommendedName>
</protein>
<dbReference type="PROSITE" id="PS50059">
    <property type="entry name" value="FKBP_PPIASE"/>
    <property type="match status" value="1"/>
</dbReference>
<feature type="domain" description="PPIase FKBP-type" evidence="8">
    <location>
        <begin position="68"/>
        <end position="151"/>
    </location>
</feature>
<dbReference type="Pfam" id="PF00254">
    <property type="entry name" value="FKBP_C"/>
    <property type="match status" value="1"/>
</dbReference>
<evidence type="ECO:0000256" key="2">
    <source>
        <dbReference type="ARBA" id="ARBA00006577"/>
    </source>
</evidence>
<reference evidence="9 10" key="1">
    <citation type="submission" date="2024-02" db="EMBL/GenBank/DDBJ databases">
        <title>A novel Gemmatimonadota bacterium.</title>
        <authorList>
            <person name="Du Z.-J."/>
            <person name="Ye Y.-Q."/>
        </authorList>
    </citation>
    <scope>NUCLEOTIDE SEQUENCE [LARGE SCALE GENOMIC DNA]</scope>
    <source>
        <strain evidence="9 10">DH-20</strain>
    </source>
</reference>
<keyword evidence="4 5" id="KW-0413">Isomerase</keyword>
<name>A0ABU9E8R3_9BACT</name>
<keyword evidence="3 5" id="KW-0697">Rotamase</keyword>
<dbReference type="PROSITE" id="PS51257">
    <property type="entry name" value="PROKAR_LIPOPROTEIN"/>
    <property type="match status" value="1"/>
</dbReference>
<dbReference type="Gene3D" id="3.10.50.40">
    <property type="match status" value="1"/>
</dbReference>
<evidence type="ECO:0000256" key="7">
    <source>
        <dbReference type="SAM" id="SignalP"/>
    </source>
</evidence>
<dbReference type="RefSeq" id="WP_405277182.1">
    <property type="nucleotide sequence ID" value="NZ_JBBHLI010000004.1"/>
</dbReference>
<dbReference type="Proteomes" id="UP001484239">
    <property type="component" value="Unassembled WGS sequence"/>
</dbReference>
<comment type="caution">
    <text evidence="9">The sequence shown here is derived from an EMBL/GenBank/DDBJ whole genome shotgun (WGS) entry which is preliminary data.</text>
</comment>
<organism evidence="9 10">
    <name type="scientific">Gaopeijia maritima</name>
    <dbReference type="NCBI Taxonomy" id="3119007"/>
    <lineage>
        <taxon>Bacteria</taxon>
        <taxon>Pseudomonadati</taxon>
        <taxon>Gemmatimonadota</taxon>
        <taxon>Longimicrobiia</taxon>
        <taxon>Gaopeijiales</taxon>
        <taxon>Gaopeijiaceae</taxon>
        <taxon>Gaopeijia</taxon>
    </lineage>
</organism>
<dbReference type="SUPFAM" id="SSF54534">
    <property type="entry name" value="FKBP-like"/>
    <property type="match status" value="1"/>
</dbReference>
<evidence type="ECO:0000256" key="4">
    <source>
        <dbReference type="ARBA" id="ARBA00023235"/>
    </source>
</evidence>
<keyword evidence="7" id="KW-0732">Signal</keyword>
<evidence type="ECO:0000256" key="5">
    <source>
        <dbReference type="PROSITE-ProRule" id="PRU00277"/>
    </source>
</evidence>
<comment type="catalytic activity">
    <reaction evidence="1 5 6">
        <text>[protein]-peptidylproline (omega=180) = [protein]-peptidylproline (omega=0)</text>
        <dbReference type="Rhea" id="RHEA:16237"/>
        <dbReference type="Rhea" id="RHEA-COMP:10747"/>
        <dbReference type="Rhea" id="RHEA-COMP:10748"/>
        <dbReference type="ChEBI" id="CHEBI:83833"/>
        <dbReference type="ChEBI" id="CHEBI:83834"/>
        <dbReference type="EC" id="5.2.1.8"/>
    </reaction>
</comment>
<accession>A0ABU9E8R3</accession>
<dbReference type="InterPro" id="IPR046357">
    <property type="entry name" value="PPIase_dom_sf"/>
</dbReference>
<dbReference type="InterPro" id="IPR001179">
    <property type="entry name" value="PPIase_FKBP_dom"/>
</dbReference>
<feature type="signal peptide" evidence="7">
    <location>
        <begin position="1"/>
        <end position="18"/>
    </location>
</feature>
<keyword evidence="10" id="KW-1185">Reference proteome</keyword>
<sequence length="154" mass="15918">MRALRSFALLAVVVLAAACDDDVTGPRLPTDVTFDPSLNVNLAAMTEVFDGLYIQTLTAGEGGAVETGDRVVVDYTLWLPDGSLIDSGADVAFTLAVGAVIDGFRLGMEGMGIGETRLIVVPSALGYGAAGNQGIPPHSVLVFRVTLDALNPPT</sequence>
<dbReference type="EMBL" id="JBBHLI010000004">
    <property type="protein sequence ID" value="MEK9501120.1"/>
    <property type="molecule type" value="Genomic_DNA"/>
</dbReference>